<dbReference type="RefSeq" id="WP_267161701.1">
    <property type="nucleotide sequence ID" value="NZ_CP112972.1"/>
</dbReference>
<proteinExistence type="predicted"/>
<dbReference type="GeneID" id="76631047"/>
<dbReference type="Proteomes" id="UP001596445">
    <property type="component" value="Unassembled WGS sequence"/>
</dbReference>
<evidence type="ECO:0000313" key="2">
    <source>
        <dbReference type="Proteomes" id="UP001596445"/>
    </source>
</evidence>
<comment type="caution">
    <text evidence="1">The sequence shown here is derived from an EMBL/GenBank/DDBJ whole genome shotgun (WGS) entry which is preliminary data.</text>
</comment>
<reference evidence="1 2" key="1">
    <citation type="journal article" date="2019" name="Int. J. Syst. Evol. Microbiol.">
        <title>The Global Catalogue of Microorganisms (GCM) 10K type strain sequencing project: providing services to taxonomists for standard genome sequencing and annotation.</title>
        <authorList>
            <consortium name="The Broad Institute Genomics Platform"/>
            <consortium name="The Broad Institute Genome Sequencing Center for Infectious Disease"/>
            <person name="Wu L."/>
            <person name="Ma J."/>
        </authorList>
    </citation>
    <scope>NUCLEOTIDE SEQUENCE [LARGE SCALE GENOMIC DNA]</scope>
    <source>
        <strain evidence="1 2">JCM 30072</strain>
    </source>
</reference>
<evidence type="ECO:0000313" key="1">
    <source>
        <dbReference type="EMBL" id="MFC7058964.1"/>
    </source>
</evidence>
<protein>
    <submittedName>
        <fullName evidence="1">Uncharacterized protein</fullName>
    </submittedName>
</protein>
<keyword evidence="2" id="KW-1185">Reference proteome</keyword>
<name>A0ABD5W2I5_9EURY</name>
<accession>A0ABD5W2I5</accession>
<sequence length="290" mass="33249">MSDAGQSSEQVDGTVLQDQIEACDEIMDGIIESHQDPSMSPEEDPLEQVYGLYKHVRTNSIQAFNNRFQASALYDALKSLFRSIGNERGYEHLMHYTDRYGKEKISDSIDNCVYWFKLYSGVILETQPDITYEWAVSHFKEHRDMRVSHPETIQVPSEGPDPTYVSSVVPLWYVLEDVLRLWRKVLDMDEDDRQDREYVLEGEISPDGGLKTYRYGFIRDLSHRADKADKGYITDYQTGEDGGGCEFEVGDSDFFPSVGDVVQYRVAENEEEIERSSGTLTVRDTVTLVE</sequence>
<dbReference type="AlphaFoldDB" id="A0ABD5W2I5"/>
<organism evidence="1 2">
    <name type="scientific">Halovenus salina</name>
    <dbReference type="NCBI Taxonomy" id="1510225"/>
    <lineage>
        <taxon>Archaea</taxon>
        <taxon>Methanobacteriati</taxon>
        <taxon>Methanobacteriota</taxon>
        <taxon>Stenosarchaea group</taxon>
        <taxon>Halobacteria</taxon>
        <taxon>Halobacteriales</taxon>
        <taxon>Haloarculaceae</taxon>
        <taxon>Halovenus</taxon>
    </lineage>
</organism>
<gene>
    <name evidence="1" type="ORF">ACFQQG_13270</name>
</gene>
<dbReference type="EMBL" id="JBHSZI010000001">
    <property type="protein sequence ID" value="MFC7058964.1"/>
    <property type="molecule type" value="Genomic_DNA"/>
</dbReference>